<protein>
    <submittedName>
        <fullName evidence="2">Uncharacterized protein</fullName>
    </submittedName>
</protein>
<organism evidence="2">
    <name type="scientific">viral metagenome</name>
    <dbReference type="NCBI Taxonomy" id="1070528"/>
    <lineage>
        <taxon>unclassified sequences</taxon>
        <taxon>metagenomes</taxon>
        <taxon>organismal metagenomes</taxon>
    </lineage>
</organism>
<sequence>MKGHDKKTCKPPQDDDYRDKDDDDDYKELGAQFTQIKVLCSPPKKPRYSS</sequence>
<dbReference type="EMBL" id="MN738791">
    <property type="protein sequence ID" value="QHT37254.1"/>
    <property type="molecule type" value="Genomic_DNA"/>
</dbReference>
<feature type="region of interest" description="Disordered" evidence="1">
    <location>
        <begin position="1"/>
        <end position="25"/>
    </location>
</feature>
<dbReference type="AlphaFoldDB" id="A0A6C0F842"/>
<proteinExistence type="predicted"/>
<reference evidence="2" key="1">
    <citation type="journal article" date="2020" name="Nature">
        <title>Giant virus diversity and host interactions through global metagenomics.</title>
        <authorList>
            <person name="Schulz F."/>
            <person name="Roux S."/>
            <person name="Paez-Espino D."/>
            <person name="Jungbluth S."/>
            <person name="Walsh D.A."/>
            <person name="Denef V.J."/>
            <person name="McMahon K.D."/>
            <person name="Konstantinidis K.T."/>
            <person name="Eloe-Fadrosh E.A."/>
            <person name="Kyrpides N.C."/>
            <person name="Woyke T."/>
        </authorList>
    </citation>
    <scope>NUCLEOTIDE SEQUENCE</scope>
    <source>
        <strain evidence="2">GVMAG-S-ERX555967-131</strain>
    </source>
</reference>
<name>A0A6C0F842_9ZZZZ</name>
<evidence type="ECO:0000256" key="1">
    <source>
        <dbReference type="SAM" id="MobiDB-lite"/>
    </source>
</evidence>
<feature type="compositionally biased region" description="Basic and acidic residues" evidence="1">
    <location>
        <begin position="1"/>
        <end position="20"/>
    </location>
</feature>
<evidence type="ECO:0000313" key="2">
    <source>
        <dbReference type="EMBL" id="QHT37254.1"/>
    </source>
</evidence>
<accession>A0A6C0F842</accession>